<dbReference type="PANTHER" id="PTHR11878">
    <property type="entry name" value="SODIUM/CALCIUM EXCHANGER"/>
    <property type="match status" value="1"/>
</dbReference>
<feature type="transmembrane region" description="Helical" evidence="21">
    <location>
        <begin position="896"/>
        <end position="916"/>
    </location>
</feature>
<comment type="subcellular location">
    <subcellularLocation>
        <location evidence="1">Cell membrane</location>
        <topology evidence="1">Multi-pass membrane protein</topology>
    </subcellularLocation>
</comment>
<evidence type="ECO:0000256" key="5">
    <source>
        <dbReference type="ARBA" id="ARBA00022475"/>
    </source>
</evidence>
<sequence>MATPMFRSVKAMLASLALLLASRAVGAAAAAYTGEVSDGADVSGNETRSGEQCRDGLILPVWMPQENISTGDVVARGLVYFLALAYMFIGISIIADRFMAAIEVITSKEKEVTIKKPNGETQTISVRVWNETVSNLTLMALGSSAPEILLSVIEIYAQNFEAGDLGPGTIVGSAAFNMFVIIAICVYSIPPNEVRRIKHLRVFFVTMTWSVFAYIWLYIILTYSSWGVIEVWEGAITFMFFPATVLTAYIADRRLLIYKYLSKKYRVTKRGVIVGSEGEDVEMAPNKERMADGILGGGTLRLFGEEQSSEAKEFEEHRKEYTQILRELRHKNPDASMDELESMARDEIIARCPKSRAYYRIQATRKLMGAGNLIRRKADLRDVGAKDEGKEEKVEEECVRLFFDPGHYTVFENVGEFAVTVARDGGDPQSTVCVDYNTEDGTANAETDYVPVEGTLVFRPGENQKQIIIKVIDDDVFEEDEHFYVRLSNPRYLGSGGSGATTTMNGSPGQPQPPGLTTGAGRPPVKLDTPSVCTVMILDDDHSGVFSLPESQVEISEAVGEYRVKVNRFSGARGRVFLPYKAIEGTAKVNKDFEPCEGTLVFENNETSKEFSLFVIDNESYEKDAVLYIELGEPKLEEDLLREHGVEEVPEVELTEAQKIALMGRPRLGDQCRCTIRIKESKEFKNTVDKLFQKANVSLMIGTSSWKEQFIEAITVVADEDRNKFHSEEAFEMESASLKFTKDDDEEGGEDGDEVTVRMPSCSDYVMHVFTVFWKVLFAFVPPTDYWGGWACFVTSILLIGVLTAFVGDLASHFGCTIGLKDSVTAISLVALGTSIPDTFASKVAAQNDKYADSSIGNVTGSNAVNVFLGIGVAWSLAALVHWGRGTTFEVLPGNLAFSVTIFCVCALLCCVVLLMRRNKIVGGELGGPMRFRLPTTILFGGLWVFYVTMSALEAYGVVQGF</sequence>
<evidence type="ECO:0000256" key="9">
    <source>
        <dbReference type="ARBA" id="ARBA00022729"/>
    </source>
</evidence>
<protein>
    <submittedName>
        <fullName evidence="24">Solute carrier family 8 (Sodium/calcium exchanger)</fullName>
    </submittedName>
</protein>
<evidence type="ECO:0000256" key="20">
    <source>
        <dbReference type="SAM" id="MobiDB-lite"/>
    </source>
</evidence>
<dbReference type="AlphaFoldDB" id="A0A224Z4X9"/>
<evidence type="ECO:0000256" key="21">
    <source>
        <dbReference type="SAM" id="Phobius"/>
    </source>
</evidence>
<dbReference type="InterPro" id="IPR003644">
    <property type="entry name" value="Calx_beta"/>
</dbReference>
<feature type="transmembrane region" description="Helical" evidence="21">
    <location>
        <begin position="73"/>
        <end position="95"/>
    </location>
</feature>
<evidence type="ECO:0000256" key="12">
    <source>
        <dbReference type="ARBA" id="ARBA00022860"/>
    </source>
</evidence>
<keyword evidence="5" id="KW-1003">Cell membrane</keyword>
<keyword evidence="10" id="KW-0677">Repeat</keyword>
<evidence type="ECO:0000256" key="1">
    <source>
        <dbReference type="ARBA" id="ARBA00004651"/>
    </source>
</evidence>
<name>A0A224Z4X9_9ACAR</name>
<keyword evidence="11" id="KW-0106">Calcium</keyword>
<keyword evidence="18" id="KW-0739">Sodium transport</keyword>
<evidence type="ECO:0000259" key="23">
    <source>
        <dbReference type="SMART" id="SM00237"/>
    </source>
</evidence>
<evidence type="ECO:0000313" key="24">
    <source>
        <dbReference type="EMBL" id="MAA23119.1"/>
    </source>
</evidence>
<keyword evidence="6" id="KW-0109">Calcium transport</keyword>
<keyword evidence="7 21" id="KW-0812">Transmembrane</keyword>
<keyword evidence="17" id="KW-0325">Glycoprotein</keyword>
<evidence type="ECO:0000256" key="16">
    <source>
        <dbReference type="ARBA" id="ARBA00023136"/>
    </source>
</evidence>
<dbReference type="InterPro" id="IPR004837">
    <property type="entry name" value="NaCa_Exmemb"/>
</dbReference>
<comment type="similarity">
    <text evidence="2">Belongs to the Ca(2+):cation antiporter (CaCA) (TC 2.A.19) family. SLC8 subfamily.</text>
</comment>
<organism evidence="24">
    <name type="scientific">Rhipicephalus zambeziensis</name>
    <dbReference type="NCBI Taxonomy" id="60191"/>
    <lineage>
        <taxon>Eukaryota</taxon>
        <taxon>Metazoa</taxon>
        <taxon>Ecdysozoa</taxon>
        <taxon>Arthropoda</taxon>
        <taxon>Chelicerata</taxon>
        <taxon>Arachnida</taxon>
        <taxon>Acari</taxon>
        <taxon>Parasitiformes</taxon>
        <taxon>Ixodida</taxon>
        <taxon>Ixodoidea</taxon>
        <taxon>Ixodidae</taxon>
        <taxon>Rhipicephalinae</taxon>
        <taxon>Rhipicephalus</taxon>
        <taxon>Rhipicephalus</taxon>
    </lineage>
</organism>
<dbReference type="PRINTS" id="PR01259">
    <property type="entry name" value="NACAEXCHNGR"/>
</dbReference>
<dbReference type="GO" id="GO:0046872">
    <property type="term" value="F:metal ion binding"/>
    <property type="evidence" value="ECO:0007669"/>
    <property type="project" value="UniProtKB-KW"/>
</dbReference>
<dbReference type="GO" id="GO:0042383">
    <property type="term" value="C:sarcolemma"/>
    <property type="evidence" value="ECO:0007669"/>
    <property type="project" value="TreeGrafter"/>
</dbReference>
<keyword evidence="3" id="KW-0813">Transport</keyword>
<dbReference type="InterPro" id="IPR004836">
    <property type="entry name" value="Na_Ca_Ex"/>
</dbReference>
<dbReference type="GO" id="GO:0005432">
    <property type="term" value="F:calcium:sodium antiporter activity"/>
    <property type="evidence" value="ECO:0007669"/>
    <property type="project" value="InterPro"/>
</dbReference>
<dbReference type="SUPFAM" id="SSF141072">
    <property type="entry name" value="CalX-like"/>
    <property type="match status" value="2"/>
</dbReference>
<dbReference type="InterPro" id="IPR038081">
    <property type="entry name" value="CalX-like_sf"/>
</dbReference>
<evidence type="ECO:0000256" key="18">
    <source>
        <dbReference type="ARBA" id="ARBA00023201"/>
    </source>
</evidence>
<keyword evidence="13 21" id="KW-1133">Transmembrane helix</keyword>
<dbReference type="EMBL" id="GFPF01011973">
    <property type="protein sequence ID" value="MAA23119.1"/>
    <property type="molecule type" value="Transcribed_RNA"/>
</dbReference>
<feature type="domain" description="Calx-beta" evidence="23">
    <location>
        <begin position="533"/>
        <end position="632"/>
    </location>
</feature>
<feature type="chain" id="PRO_5012601237" evidence="22">
    <location>
        <begin position="28"/>
        <end position="962"/>
    </location>
</feature>
<comment type="catalytic activity">
    <reaction evidence="19">
        <text>Ca(2+)(in) + 3 Na(+)(out) = Ca(2+)(out) + 3 Na(+)(in)</text>
        <dbReference type="Rhea" id="RHEA:69955"/>
        <dbReference type="ChEBI" id="CHEBI:29101"/>
        <dbReference type="ChEBI" id="CHEBI:29108"/>
    </reaction>
</comment>
<keyword evidence="15" id="KW-0406">Ion transport</keyword>
<evidence type="ECO:0000256" key="15">
    <source>
        <dbReference type="ARBA" id="ARBA00023065"/>
    </source>
</evidence>
<evidence type="ECO:0000256" key="4">
    <source>
        <dbReference type="ARBA" id="ARBA00022449"/>
    </source>
</evidence>
<dbReference type="SMART" id="SM00237">
    <property type="entry name" value="Calx_beta"/>
    <property type="match status" value="2"/>
</dbReference>
<dbReference type="InterPro" id="IPR051171">
    <property type="entry name" value="CaCA"/>
</dbReference>
<feature type="transmembrane region" description="Helical" evidence="21">
    <location>
        <begin position="864"/>
        <end position="884"/>
    </location>
</feature>
<keyword evidence="12" id="KW-0112">Calmodulin-binding</keyword>
<evidence type="ECO:0000256" key="11">
    <source>
        <dbReference type="ARBA" id="ARBA00022837"/>
    </source>
</evidence>
<proteinExistence type="inferred from homology"/>
<evidence type="ECO:0000256" key="10">
    <source>
        <dbReference type="ARBA" id="ARBA00022737"/>
    </source>
</evidence>
<dbReference type="GO" id="GO:0030424">
    <property type="term" value="C:axon"/>
    <property type="evidence" value="ECO:0007669"/>
    <property type="project" value="TreeGrafter"/>
</dbReference>
<feature type="transmembrane region" description="Helical" evidence="21">
    <location>
        <begin position="202"/>
        <end position="226"/>
    </location>
</feature>
<keyword evidence="4" id="KW-0050">Antiport</keyword>
<feature type="transmembrane region" description="Helical" evidence="21">
    <location>
        <begin position="765"/>
        <end position="781"/>
    </location>
</feature>
<feature type="transmembrane region" description="Helical" evidence="21">
    <location>
        <begin position="787"/>
        <end position="811"/>
    </location>
</feature>
<dbReference type="GO" id="GO:0098703">
    <property type="term" value="P:calcium ion import across plasma membrane"/>
    <property type="evidence" value="ECO:0007669"/>
    <property type="project" value="TreeGrafter"/>
</dbReference>
<feature type="transmembrane region" description="Helical" evidence="21">
    <location>
        <begin position="136"/>
        <end position="157"/>
    </location>
</feature>
<dbReference type="Gene3D" id="2.60.40.2030">
    <property type="match status" value="2"/>
</dbReference>
<dbReference type="GO" id="GO:0005516">
    <property type="term" value="F:calmodulin binding"/>
    <property type="evidence" value="ECO:0007669"/>
    <property type="project" value="UniProtKB-KW"/>
</dbReference>
<reference evidence="24" key="1">
    <citation type="journal article" date="2017" name="Parasit. Vectors">
        <title>Sialotranscriptomics of Rhipicephalus zambeziensis reveals intricate expression profiles of secretory proteins and suggests tight temporal transcriptional regulation during blood-feeding.</title>
        <authorList>
            <person name="de Castro M.H."/>
            <person name="de Klerk D."/>
            <person name="Pienaar R."/>
            <person name="Rees D.J.G."/>
            <person name="Mans B.J."/>
        </authorList>
    </citation>
    <scope>NUCLEOTIDE SEQUENCE</scope>
    <source>
        <tissue evidence="24">Salivary glands</tissue>
    </source>
</reference>
<dbReference type="Pfam" id="PF03160">
    <property type="entry name" value="Calx-beta"/>
    <property type="match status" value="2"/>
</dbReference>
<evidence type="ECO:0000256" key="19">
    <source>
        <dbReference type="ARBA" id="ARBA00033667"/>
    </source>
</evidence>
<feature type="transmembrane region" description="Helical" evidence="21">
    <location>
        <begin position="232"/>
        <end position="251"/>
    </location>
</feature>
<dbReference type="Pfam" id="PF01699">
    <property type="entry name" value="Na_Ca_ex"/>
    <property type="match status" value="2"/>
</dbReference>
<evidence type="ECO:0000256" key="13">
    <source>
        <dbReference type="ARBA" id="ARBA00022989"/>
    </source>
</evidence>
<dbReference type="GO" id="GO:0007154">
    <property type="term" value="P:cell communication"/>
    <property type="evidence" value="ECO:0007669"/>
    <property type="project" value="InterPro"/>
</dbReference>
<dbReference type="InterPro" id="IPR032452">
    <property type="entry name" value="Na_Ca_Ex_C-exten"/>
</dbReference>
<feature type="domain" description="Calx-beta" evidence="23">
    <location>
        <begin position="389"/>
        <end position="488"/>
    </location>
</feature>
<keyword evidence="14" id="KW-0915">Sodium</keyword>
<keyword evidence="16 21" id="KW-0472">Membrane</keyword>
<accession>A0A224Z4X9</accession>
<keyword evidence="8" id="KW-0479">Metal-binding</keyword>
<feature type="region of interest" description="Disordered" evidence="20">
    <location>
        <begin position="495"/>
        <end position="524"/>
    </location>
</feature>
<dbReference type="Gene3D" id="1.20.1420.30">
    <property type="entry name" value="NCX, central ion-binding region"/>
    <property type="match status" value="2"/>
</dbReference>
<feature type="transmembrane region" description="Helical" evidence="21">
    <location>
        <begin position="169"/>
        <end position="190"/>
    </location>
</feature>
<evidence type="ECO:0000256" key="2">
    <source>
        <dbReference type="ARBA" id="ARBA00007489"/>
    </source>
</evidence>
<evidence type="ECO:0000256" key="8">
    <source>
        <dbReference type="ARBA" id="ARBA00022723"/>
    </source>
</evidence>
<keyword evidence="9 22" id="KW-0732">Signal</keyword>
<dbReference type="InterPro" id="IPR044880">
    <property type="entry name" value="NCX_ion-bd_dom_sf"/>
</dbReference>
<dbReference type="NCBIfam" id="TIGR00845">
    <property type="entry name" value="caca"/>
    <property type="match status" value="1"/>
</dbReference>
<evidence type="ECO:0000256" key="7">
    <source>
        <dbReference type="ARBA" id="ARBA00022692"/>
    </source>
</evidence>
<evidence type="ECO:0000256" key="3">
    <source>
        <dbReference type="ARBA" id="ARBA00022448"/>
    </source>
</evidence>
<evidence type="ECO:0000256" key="22">
    <source>
        <dbReference type="SAM" id="SignalP"/>
    </source>
</evidence>
<evidence type="ECO:0000256" key="17">
    <source>
        <dbReference type="ARBA" id="ARBA00023180"/>
    </source>
</evidence>
<dbReference type="GO" id="GO:0098794">
    <property type="term" value="C:postsynapse"/>
    <property type="evidence" value="ECO:0007669"/>
    <property type="project" value="TreeGrafter"/>
</dbReference>
<dbReference type="Pfam" id="PF16494">
    <property type="entry name" value="Na_Ca_ex_C"/>
    <property type="match status" value="1"/>
</dbReference>
<dbReference type="PANTHER" id="PTHR11878:SF65">
    <property type="entry name" value="NA_CA-EXCHANGE PROTEIN, ISOFORM G"/>
    <property type="match status" value="1"/>
</dbReference>
<feature type="signal peptide" evidence="22">
    <location>
        <begin position="1"/>
        <end position="27"/>
    </location>
</feature>
<feature type="transmembrane region" description="Helical" evidence="21">
    <location>
        <begin position="937"/>
        <end position="959"/>
    </location>
</feature>
<evidence type="ECO:0000256" key="14">
    <source>
        <dbReference type="ARBA" id="ARBA00023053"/>
    </source>
</evidence>
<evidence type="ECO:0000256" key="6">
    <source>
        <dbReference type="ARBA" id="ARBA00022568"/>
    </source>
</evidence>